<evidence type="ECO:0000313" key="3">
    <source>
        <dbReference type="Proteomes" id="UP000233742"/>
    </source>
</evidence>
<feature type="domain" description="VOC" evidence="1">
    <location>
        <begin position="4"/>
        <end position="129"/>
    </location>
</feature>
<dbReference type="InterPro" id="IPR004360">
    <property type="entry name" value="Glyas_Fos-R_dOase_dom"/>
</dbReference>
<dbReference type="RefSeq" id="WP_101458776.1">
    <property type="nucleotide sequence ID" value="NZ_CP025408.1"/>
</dbReference>
<name>A0A2K9EFJ0_9RHOB</name>
<dbReference type="Gene3D" id="3.40.50.1820">
    <property type="entry name" value="alpha/beta hydrolase"/>
    <property type="match status" value="1"/>
</dbReference>
<dbReference type="InterPro" id="IPR052537">
    <property type="entry name" value="Extradiol_RC_dioxygenase"/>
</dbReference>
<gene>
    <name evidence="2" type="ORF">CUV01_00590</name>
</gene>
<dbReference type="Proteomes" id="UP000233742">
    <property type="component" value="Chromosome"/>
</dbReference>
<organism evidence="2 3">
    <name type="scientific">Paracoccus tegillarcae</name>
    <dbReference type="NCBI Taxonomy" id="1529068"/>
    <lineage>
        <taxon>Bacteria</taxon>
        <taxon>Pseudomonadati</taxon>
        <taxon>Pseudomonadota</taxon>
        <taxon>Alphaproteobacteria</taxon>
        <taxon>Rhodobacterales</taxon>
        <taxon>Paracoccaceae</taxon>
        <taxon>Paracoccus</taxon>
    </lineage>
</organism>
<dbReference type="InterPro" id="IPR029058">
    <property type="entry name" value="AB_hydrolase_fold"/>
</dbReference>
<sequence length="513" mass="55628">MTSGIHHVTAITRNVQKNVDFYAGFLGLRLVKQTGGYEDAEQLHLFYGDQLGSPGSVVTFLVWQDGAPGRVGHGQLGEIAFAVPPDSIGDWLQRAMAAGVPVEGPTREMGETVLRLRDPDGVIVKLVGVDLPAMAPLPDPLAPTRIRGVTILTEDAAATADFAARFGYRPFREEGAIRRLQSDRDVLDIRDAKGYFPAIPGTGTFDHVAFRAADAGSVRQMRLDLREHDGLTNVHDRKYFLSLYVREPAGTLFEYATDAPGFTVDEEAGHLGDTLMAPPGDAARAEDLKTMLPQFARPGEERMPMRDLPFTHRFHAPENPDGSVIVLLHGTGGNEADLMPLAARLNPRATLLGVRGRSSEEGINRWFRRFDAVTYDQADIRSEAEAFAGFVAGAVRGYGLDAGRMTYLGYSNGANLLGAILQLHPDVVRRAILLRGIQALEQPPEADLNDARILLLTGARDPFARMAPALEQALTEGGADLDARTINAGHELADEDLTVATTWLAAHGKDDKS</sequence>
<dbReference type="Gene3D" id="3.10.180.10">
    <property type="entry name" value="2,3-Dihydroxybiphenyl 1,2-Dioxygenase, domain 1"/>
    <property type="match status" value="2"/>
</dbReference>
<dbReference type="SUPFAM" id="SSF54593">
    <property type="entry name" value="Glyoxalase/Bleomycin resistance protein/Dihydroxybiphenyl dioxygenase"/>
    <property type="match status" value="1"/>
</dbReference>
<dbReference type="InterPro" id="IPR029068">
    <property type="entry name" value="Glyas_Bleomycin-R_OHBP_Dase"/>
</dbReference>
<dbReference type="PANTHER" id="PTHR36110">
    <property type="entry name" value="RING-CLEAVING DIOXYGENASE MHQE-RELATED"/>
    <property type="match status" value="1"/>
</dbReference>
<dbReference type="AlphaFoldDB" id="A0A2K9EFJ0"/>
<feature type="domain" description="VOC" evidence="1">
    <location>
        <begin position="145"/>
        <end position="258"/>
    </location>
</feature>
<dbReference type="OrthoDB" id="9785698at2"/>
<dbReference type="EMBL" id="CP025408">
    <property type="protein sequence ID" value="AUH32097.1"/>
    <property type="molecule type" value="Genomic_DNA"/>
</dbReference>
<evidence type="ECO:0000313" key="2">
    <source>
        <dbReference type="EMBL" id="AUH32097.1"/>
    </source>
</evidence>
<dbReference type="KEGG" id="paro:CUV01_00590"/>
<accession>A0A2K9EFJ0</accession>
<dbReference type="SUPFAM" id="SSF53474">
    <property type="entry name" value="alpha/beta-Hydrolases"/>
    <property type="match status" value="1"/>
</dbReference>
<keyword evidence="3" id="KW-1185">Reference proteome</keyword>
<dbReference type="Pfam" id="PF00903">
    <property type="entry name" value="Glyoxalase"/>
    <property type="match status" value="1"/>
</dbReference>
<dbReference type="InterPro" id="IPR037523">
    <property type="entry name" value="VOC_core"/>
</dbReference>
<reference evidence="2 3" key="1">
    <citation type="submission" date="2017-12" db="EMBL/GenBank/DDBJ databases">
        <authorList>
            <person name="Hurst M.R.H."/>
        </authorList>
    </citation>
    <scope>NUCLEOTIDE SEQUENCE [LARGE SCALE GENOMIC DNA]</scope>
    <source>
        <strain evidence="2 3">BM15</strain>
    </source>
</reference>
<keyword evidence="2" id="KW-0560">Oxidoreductase</keyword>
<proteinExistence type="predicted"/>
<dbReference type="PANTHER" id="PTHR36110:SF2">
    <property type="entry name" value="RING-CLEAVING DIOXYGENASE MHQE-RELATED"/>
    <property type="match status" value="1"/>
</dbReference>
<protein>
    <submittedName>
        <fullName evidence="2">Ring-cleaving dioxygenase</fullName>
    </submittedName>
</protein>
<dbReference type="PROSITE" id="PS51819">
    <property type="entry name" value="VOC"/>
    <property type="match status" value="2"/>
</dbReference>
<keyword evidence="2" id="KW-0223">Dioxygenase</keyword>
<evidence type="ECO:0000259" key="1">
    <source>
        <dbReference type="PROSITE" id="PS51819"/>
    </source>
</evidence>
<dbReference type="GO" id="GO:0051213">
    <property type="term" value="F:dioxygenase activity"/>
    <property type="evidence" value="ECO:0007669"/>
    <property type="project" value="UniProtKB-KW"/>
</dbReference>